<comment type="caution">
    <text evidence="1">The sequence shown here is derived from an EMBL/GenBank/DDBJ whole genome shotgun (WGS) entry which is preliminary data.</text>
</comment>
<dbReference type="AlphaFoldDB" id="A0A9D4FUV9"/>
<gene>
    <name evidence="1" type="ORF">DPMN_133249</name>
</gene>
<reference evidence="1" key="2">
    <citation type="submission" date="2020-11" db="EMBL/GenBank/DDBJ databases">
        <authorList>
            <person name="McCartney M.A."/>
            <person name="Auch B."/>
            <person name="Kono T."/>
            <person name="Mallez S."/>
            <person name="Becker A."/>
            <person name="Gohl D.M."/>
            <person name="Silverstein K.A.T."/>
            <person name="Koren S."/>
            <person name="Bechman K.B."/>
            <person name="Herman A."/>
            <person name="Abrahante J.E."/>
            <person name="Garbe J."/>
        </authorList>
    </citation>
    <scope>NUCLEOTIDE SEQUENCE</scope>
    <source>
        <strain evidence="1">Duluth1</strain>
        <tissue evidence="1">Whole animal</tissue>
    </source>
</reference>
<organism evidence="1 2">
    <name type="scientific">Dreissena polymorpha</name>
    <name type="common">Zebra mussel</name>
    <name type="synonym">Mytilus polymorpha</name>
    <dbReference type="NCBI Taxonomy" id="45954"/>
    <lineage>
        <taxon>Eukaryota</taxon>
        <taxon>Metazoa</taxon>
        <taxon>Spiralia</taxon>
        <taxon>Lophotrochozoa</taxon>
        <taxon>Mollusca</taxon>
        <taxon>Bivalvia</taxon>
        <taxon>Autobranchia</taxon>
        <taxon>Heteroconchia</taxon>
        <taxon>Euheterodonta</taxon>
        <taxon>Imparidentia</taxon>
        <taxon>Neoheterodontei</taxon>
        <taxon>Myida</taxon>
        <taxon>Dreissenoidea</taxon>
        <taxon>Dreissenidae</taxon>
        <taxon>Dreissena</taxon>
    </lineage>
</organism>
<keyword evidence="2" id="KW-1185">Reference proteome</keyword>
<evidence type="ECO:0000313" key="1">
    <source>
        <dbReference type="EMBL" id="KAH3804957.1"/>
    </source>
</evidence>
<accession>A0A9D4FUV9</accession>
<evidence type="ECO:0000313" key="2">
    <source>
        <dbReference type="Proteomes" id="UP000828390"/>
    </source>
</evidence>
<proteinExistence type="predicted"/>
<sequence>MKFSVLGAPCSDLAVCDDPSSNIYMYHLYSMTHYVHGPVYSNYKAYYCNVENICSCSPGYKRTANGLGCQPSK</sequence>
<dbReference type="Proteomes" id="UP000828390">
    <property type="component" value="Unassembled WGS sequence"/>
</dbReference>
<dbReference type="EMBL" id="JAIWYP010000006">
    <property type="protein sequence ID" value="KAH3804957.1"/>
    <property type="molecule type" value="Genomic_DNA"/>
</dbReference>
<protein>
    <submittedName>
        <fullName evidence="1">Uncharacterized protein</fullName>
    </submittedName>
</protein>
<reference evidence="1" key="1">
    <citation type="journal article" date="2019" name="bioRxiv">
        <title>The Genome of the Zebra Mussel, Dreissena polymorpha: A Resource for Invasive Species Research.</title>
        <authorList>
            <person name="McCartney M.A."/>
            <person name="Auch B."/>
            <person name="Kono T."/>
            <person name="Mallez S."/>
            <person name="Zhang Y."/>
            <person name="Obille A."/>
            <person name="Becker A."/>
            <person name="Abrahante J.E."/>
            <person name="Garbe J."/>
            <person name="Badalamenti J.P."/>
            <person name="Herman A."/>
            <person name="Mangelson H."/>
            <person name="Liachko I."/>
            <person name="Sullivan S."/>
            <person name="Sone E.D."/>
            <person name="Koren S."/>
            <person name="Silverstein K.A.T."/>
            <person name="Beckman K.B."/>
            <person name="Gohl D.M."/>
        </authorList>
    </citation>
    <scope>NUCLEOTIDE SEQUENCE</scope>
    <source>
        <strain evidence="1">Duluth1</strain>
        <tissue evidence="1">Whole animal</tissue>
    </source>
</reference>
<name>A0A9D4FUV9_DREPO</name>